<protein>
    <submittedName>
        <fullName evidence="3">Uncharacterized protein</fullName>
    </submittedName>
</protein>
<reference evidence="3 4" key="1">
    <citation type="submission" date="2020-02" db="EMBL/GenBank/DDBJ databases">
        <title>Sequencing the genomes of 1000 actinobacteria strains.</title>
        <authorList>
            <person name="Klenk H.-P."/>
        </authorList>
    </citation>
    <scope>NUCLEOTIDE SEQUENCE [LARGE SCALE GENOMIC DNA]</scope>
    <source>
        <strain evidence="3 4">DSM 27960</strain>
    </source>
</reference>
<feature type="compositionally biased region" description="Gly residues" evidence="1">
    <location>
        <begin position="153"/>
        <end position="164"/>
    </location>
</feature>
<feature type="compositionally biased region" description="Pro residues" evidence="1">
    <location>
        <begin position="59"/>
        <end position="74"/>
    </location>
</feature>
<feature type="region of interest" description="Disordered" evidence="1">
    <location>
        <begin position="123"/>
        <end position="206"/>
    </location>
</feature>
<evidence type="ECO:0000313" key="4">
    <source>
        <dbReference type="Proteomes" id="UP000541033"/>
    </source>
</evidence>
<organism evidence="3 4">
    <name type="scientific">Lysinibacter cavernae</name>
    <dbReference type="NCBI Taxonomy" id="1640652"/>
    <lineage>
        <taxon>Bacteria</taxon>
        <taxon>Bacillati</taxon>
        <taxon>Actinomycetota</taxon>
        <taxon>Actinomycetes</taxon>
        <taxon>Micrococcales</taxon>
        <taxon>Microbacteriaceae</taxon>
        <taxon>Lysinibacter</taxon>
    </lineage>
</organism>
<keyword evidence="4" id="KW-1185">Reference proteome</keyword>
<dbReference type="EMBL" id="JAAMOX010000002">
    <property type="protein sequence ID" value="NIH54855.1"/>
    <property type="molecule type" value="Genomic_DNA"/>
</dbReference>
<evidence type="ECO:0000256" key="1">
    <source>
        <dbReference type="SAM" id="MobiDB-lite"/>
    </source>
</evidence>
<evidence type="ECO:0000313" key="3">
    <source>
        <dbReference type="EMBL" id="NIH54855.1"/>
    </source>
</evidence>
<gene>
    <name evidence="3" type="ORF">FHX76_002751</name>
</gene>
<name>A0A7X5R387_9MICO</name>
<evidence type="ECO:0000256" key="2">
    <source>
        <dbReference type="SAM" id="Phobius"/>
    </source>
</evidence>
<proteinExistence type="predicted"/>
<feature type="compositionally biased region" description="Gly residues" evidence="1">
    <location>
        <begin position="177"/>
        <end position="187"/>
    </location>
</feature>
<feature type="compositionally biased region" description="Basic and acidic residues" evidence="1">
    <location>
        <begin position="165"/>
        <end position="176"/>
    </location>
</feature>
<dbReference type="AlphaFoldDB" id="A0A7X5R387"/>
<keyword evidence="2" id="KW-0472">Membrane</keyword>
<feature type="compositionally biased region" description="Polar residues" evidence="1">
    <location>
        <begin position="138"/>
        <end position="148"/>
    </location>
</feature>
<accession>A0A7X5R387</accession>
<dbReference type="Proteomes" id="UP000541033">
    <property type="component" value="Unassembled WGS sequence"/>
</dbReference>
<feature type="transmembrane region" description="Helical" evidence="2">
    <location>
        <begin position="20"/>
        <end position="41"/>
    </location>
</feature>
<keyword evidence="2" id="KW-1133">Transmembrane helix</keyword>
<sequence>MGGGVAWAGLLLLCDLMPIGWVASAVWVGAACAGFVLLHGFSEDGPGRMRASRHTHPIPSQPNPISPYPAPTSSPEPSNLFAPKSGILGRITGFWGEQIGERRVGWRWGDGKRGEAGGRVVSRAGEGMRGDWPVGQESVVSGQESGVRSQGPMGEGMRGWGEVMGRGEKGEGRAGREGGVMGDGWGCGRAPARQGRGVQGVSRKKR</sequence>
<keyword evidence="2" id="KW-0812">Transmembrane</keyword>
<feature type="region of interest" description="Disordered" evidence="1">
    <location>
        <begin position="46"/>
        <end position="76"/>
    </location>
</feature>
<comment type="caution">
    <text evidence="3">The sequence shown here is derived from an EMBL/GenBank/DDBJ whole genome shotgun (WGS) entry which is preliminary data.</text>
</comment>